<keyword evidence="2" id="KW-1185">Reference proteome</keyword>
<dbReference type="Proteomes" id="UP000054107">
    <property type="component" value="Unassembled WGS sequence"/>
</dbReference>
<proteinExistence type="predicted"/>
<dbReference type="AlphaFoldDB" id="A0A0B7MYR4"/>
<protein>
    <submittedName>
        <fullName evidence="1">Uncharacterized protein</fullName>
    </submittedName>
</protein>
<evidence type="ECO:0000313" key="1">
    <source>
        <dbReference type="EMBL" id="CEP08263.1"/>
    </source>
</evidence>
<gene>
    <name evidence="1" type="primary">PARPA_01574.1 scaffold 1359</name>
</gene>
<organism evidence="1 2">
    <name type="scientific">Parasitella parasitica</name>
    <dbReference type="NCBI Taxonomy" id="35722"/>
    <lineage>
        <taxon>Eukaryota</taxon>
        <taxon>Fungi</taxon>
        <taxon>Fungi incertae sedis</taxon>
        <taxon>Mucoromycota</taxon>
        <taxon>Mucoromycotina</taxon>
        <taxon>Mucoromycetes</taxon>
        <taxon>Mucorales</taxon>
        <taxon>Mucorineae</taxon>
        <taxon>Mucoraceae</taxon>
        <taxon>Parasitella</taxon>
    </lineage>
</organism>
<reference evidence="1 2" key="1">
    <citation type="submission" date="2014-09" db="EMBL/GenBank/DDBJ databases">
        <authorList>
            <person name="Ellenberger Sabrina"/>
        </authorList>
    </citation>
    <scope>NUCLEOTIDE SEQUENCE [LARGE SCALE GENOMIC DNA]</scope>
    <source>
        <strain evidence="1 2">CBS 412.66</strain>
    </source>
</reference>
<dbReference type="OrthoDB" id="2278185at2759"/>
<name>A0A0B7MYR4_9FUNG</name>
<sequence>MAKVNSLSIFSCLYTLLNECEDIRLQVLCHSKKMESLSLQILEMMENYKRLGMNLPVMFYTDNVIGDHRFRKEVIPSLDKDVVPIV</sequence>
<accession>A0A0B7MYR4</accession>
<evidence type="ECO:0000313" key="2">
    <source>
        <dbReference type="Proteomes" id="UP000054107"/>
    </source>
</evidence>
<dbReference type="EMBL" id="LN719426">
    <property type="protein sequence ID" value="CEP08263.1"/>
    <property type="molecule type" value="Genomic_DNA"/>
</dbReference>